<evidence type="ECO:0000256" key="2">
    <source>
        <dbReference type="ARBA" id="ARBA00023043"/>
    </source>
</evidence>
<keyword evidence="1" id="KW-0677">Repeat</keyword>
<dbReference type="InterPro" id="IPR002110">
    <property type="entry name" value="Ankyrin_rpt"/>
</dbReference>
<feature type="repeat" description="ANK" evidence="3">
    <location>
        <begin position="19"/>
        <end position="54"/>
    </location>
</feature>
<dbReference type="PROSITE" id="PS50297">
    <property type="entry name" value="ANK_REP_REGION"/>
    <property type="match status" value="1"/>
</dbReference>
<evidence type="ECO:0000313" key="5">
    <source>
        <dbReference type="EMBL" id="CAB0038826.1"/>
    </source>
</evidence>
<dbReference type="InterPro" id="IPR036770">
    <property type="entry name" value="Ankyrin_rpt-contain_sf"/>
</dbReference>
<gene>
    <name evidence="5" type="ORF">TBRA_LOCUS10593</name>
</gene>
<evidence type="ECO:0000256" key="4">
    <source>
        <dbReference type="SAM" id="MobiDB-lite"/>
    </source>
</evidence>
<organism evidence="5 6">
    <name type="scientific">Trichogramma brassicae</name>
    <dbReference type="NCBI Taxonomy" id="86971"/>
    <lineage>
        <taxon>Eukaryota</taxon>
        <taxon>Metazoa</taxon>
        <taxon>Ecdysozoa</taxon>
        <taxon>Arthropoda</taxon>
        <taxon>Hexapoda</taxon>
        <taxon>Insecta</taxon>
        <taxon>Pterygota</taxon>
        <taxon>Neoptera</taxon>
        <taxon>Endopterygota</taxon>
        <taxon>Hymenoptera</taxon>
        <taxon>Apocrita</taxon>
        <taxon>Proctotrupomorpha</taxon>
        <taxon>Chalcidoidea</taxon>
        <taxon>Trichogrammatidae</taxon>
        <taxon>Trichogramma</taxon>
    </lineage>
</organism>
<dbReference type="PANTHER" id="PTHR24178">
    <property type="entry name" value="MOLTING PROTEIN MLT-4"/>
    <property type="match status" value="1"/>
</dbReference>
<evidence type="ECO:0000256" key="3">
    <source>
        <dbReference type="PROSITE-ProRule" id="PRU00023"/>
    </source>
</evidence>
<keyword evidence="6" id="KW-1185">Reference proteome</keyword>
<dbReference type="Pfam" id="PF12796">
    <property type="entry name" value="Ank_2"/>
    <property type="match status" value="1"/>
</dbReference>
<dbReference type="SUPFAM" id="SSF48403">
    <property type="entry name" value="Ankyrin repeat"/>
    <property type="match status" value="1"/>
</dbReference>
<sequence>MVERFFELGQDPNCRVTKTGESPLLLALADYTSNKRPVIELLLKSGADPDLADEEGWTAMHSAVLDADRREVKMLLEISSKAIDAQNDRGETPLHLYWPSDTPRHGDVLASAIFRHSRWPVQIDARDKLARTPLQLVELLLRRDADKNWTEAKASTLLHSICRRKNDDLSGFVFPDASLFDRFYKLHKSTRIRMRTAGVLDVLERLEKRGYQPDRSDALTIMKLYAEYGLFEKSSSELDDQRWWFKDESRRGREPAHVDAIPRAVRALRGSSVAVEEDDEPGGRRDLRGASARDPVEEILQEVGSRLPVAADTLQAADTLLRHDRRESDERRFVQYLLGGYEPESGEDDKKDVTLVTKLG</sequence>
<dbReference type="AlphaFoldDB" id="A0A6H5IMV9"/>
<dbReference type="EMBL" id="CADCXV010000928">
    <property type="protein sequence ID" value="CAB0038826.1"/>
    <property type="molecule type" value="Genomic_DNA"/>
</dbReference>
<evidence type="ECO:0000313" key="6">
    <source>
        <dbReference type="Proteomes" id="UP000479190"/>
    </source>
</evidence>
<name>A0A6H5IMV9_9HYME</name>
<accession>A0A6H5IMV9</accession>
<evidence type="ECO:0000256" key="1">
    <source>
        <dbReference type="ARBA" id="ARBA00022737"/>
    </source>
</evidence>
<dbReference type="Proteomes" id="UP000479190">
    <property type="component" value="Unassembled WGS sequence"/>
</dbReference>
<proteinExistence type="predicted"/>
<keyword evidence="2 3" id="KW-0040">ANK repeat</keyword>
<reference evidence="5 6" key="1">
    <citation type="submission" date="2020-02" db="EMBL/GenBank/DDBJ databases">
        <authorList>
            <person name="Ferguson B K."/>
        </authorList>
    </citation>
    <scope>NUCLEOTIDE SEQUENCE [LARGE SCALE GENOMIC DNA]</scope>
</reference>
<dbReference type="SMART" id="SM00248">
    <property type="entry name" value="ANK"/>
    <property type="match status" value="2"/>
</dbReference>
<dbReference type="OrthoDB" id="539213at2759"/>
<feature type="region of interest" description="Disordered" evidence="4">
    <location>
        <begin position="271"/>
        <end position="293"/>
    </location>
</feature>
<protein>
    <submittedName>
        <fullName evidence="5">Uncharacterized protein</fullName>
    </submittedName>
</protein>
<dbReference type="PROSITE" id="PS50088">
    <property type="entry name" value="ANK_REPEAT"/>
    <property type="match status" value="1"/>
</dbReference>
<dbReference type="Gene3D" id="1.25.40.20">
    <property type="entry name" value="Ankyrin repeat-containing domain"/>
    <property type="match status" value="1"/>
</dbReference>
<feature type="region of interest" description="Disordered" evidence="4">
    <location>
        <begin position="340"/>
        <end position="360"/>
    </location>
</feature>